<evidence type="ECO:0000256" key="4">
    <source>
        <dbReference type="HAMAP-Rule" id="MF_01185"/>
    </source>
</evidence>
<dbReference type="OrthoDB" id="9801235at2"/>
<keyword evidence="5" id="KW-0966">Cell projection</keyword>
<organism evidence="5 6">
    <name type="scientific">Pelagirhabdus alkalitolerans</name>
    <dbReference type="NCBI Taxonomy" id="1612202"/>
    <lineage>
        <taxon>Bacteria</taxon>
        <taxon>Bacillati</taxon>
        <taxon>Bacillota</taxon>
        <taxon>Bacilli</taxon>
        <taxon>Bacillales</taxon>
        <taxon>Bacillaceae</taxon>
        <taxon>Pelagirhabdus</taxon>
    </lineage>
</organism>
<dbReference type="GO" id="GO:0006417">
    <property type="term" value="P:regulation of translation"/>
    <property type="evidence" value="ECO:0007669"/>
    <property type="project" value="UniProtKB-KW"/>
</dbReference>
<evidence type="ECO:0000313" key="6">
    <source>
        <dbReference type="Proteomes" id="UP000242949"/>
    </source>
</evidence>
<keyword evidence="6" id="KW-1185">Reference proteome</keyword>
<dbReference type="HAMAP" id="MF_01185">
    <property type="entry name" value="FliW"/>
    <property type="match status" value="1"/>
</dbReference>
<comment type="subunit">
    <text evidence="4">Interacts with translational regulator CsrA and flagellin(s).</text>
</comment>
<evidence type="ECO:0000313" key="5">
    <source>
        <dbReference type="EMBL" id="SDC38319.1"/>
    </source>
</evidence>
<dbReference type="AlphaFoldDB" id="A0A1G6L4T0"/>
<accession>A0A1G6L4T0</accession>
<keyword evidence="5" id="KW-0969">Cilium</keyword>
<proteinExistence type="inferred from homology"/>
<dbReference type="GO" id="GO:0005737">
    <property type="term" value="C:cytoplasm"/>
    <property type="evidence" value="ECO:0007669"/>
    <property type="project" value="UniProtKB-SubCell"/>
</dbReference>
<sequence length="148" mass="16985">MQIKTQYFGMIDINSEHIIEFPQGIPGFQEEKSFVILNLEDASAFQILQSTQTENLAFIIINPFSFVPDYQIELDQATLEQLNIEKQEDVKLVNIVTLHDTLESSTVNLKAPLVINQTLKLAKQYVIKNDLYSTKDFVFQSTPEKEDN</sequence>
<keyword evidence="2 4" id="KW-1005">Bacterial flagellum biogenesis</keyword>
<gene>
    <name evidence="4" type="primary">fliW</name>
    <name evidence="5" type="ORF">SAMN05421734_10798</name>
</gene>
<keyword evidence="1 4" id="KW-0963">Cytoplasm</keyword>
<name>A0A1G6L4T0_9BACI</name>
<comment type="function">
    <text evidence="4">Acts as an anti-CsrA protein, binds CsrA and prevents it from repressing translation of its target genes, one of which is flagellin. Binds to flagellin and participates in the assembly of the flagellum.</text>
</comment>
<dbReference type="SUPFAM" id="SSF141457">
    <property type="entry name" value="BH3618-like"/>
    <property type="match status" value="1"/>
</dbReference>
<evidence type="ECO:0000256" key="2">
    <source>
        <dbReference type="ARBA" id="ARBA00022795"/>
    </source>
</evidence>
<dbReference type="GO" id="GO:0044780">
    <property type="term" value="P:bacterial-type flagellum assembly"/>
    <property type="evidence" value="ECO:0007669"/>
    <property type="project" value="UniProtKB-UniRule"/>
</dbReference>
<keyword evidence="3 4" id="KW-0810">Translation regulation</keyword>
<dbReference type="Proteomes" id="UP000242949">
    <property type="component" value="Unassembled WGS sequence"/>
</dbReference>
<evidence type="ECO:0000256" key="3">
    <source>
        <dbReference type="ARBA" id="ARBA00022845"/>
    </source>
</evidence>
<dbReference type="InterPro" id="IPR024046">
    <property type="entry name" value="Flagellar_assmbl_FliW_dom_sf"/>
</dbReference>
<protein>
    <recommendedName>
        <fullName evidence="4">Flagellar assembly factor FliW</fullName>
    </recommendedName>
</protein>
<dbReference type="Gene3D" id="2.30.290.10">
    <property type="entry name" value="BH3618-like"/>
    <property type="match status" value="1"/>
</dbReference>
<dbReference type="EMBL" id="FMYI01000007">
    <property type="protein sequence ID" value="SDC38319.1"/>
    <property type="molecule type" value="Genomic_DNA"/>
</dbReference>
<evidence type="ECO:0000256" key="1">
    <source>
        <dbReference type="ARBA" id="ARBA00022490"/>
    </source>
</evidence>
<dbReference type="Pfam" id="PF02623">
    <property type="entry name" value="FliW"/>
    <property type="match status" value="1"/>
</dbReference>
<keyword evidence="4" id="KW-0143">Chaperone</keyword>
<comment type="subcellular location">
    <subcellularLocation>
        <location evidence="4">Cytoplasm</location>
    </subcellularLocation>
</comment>
<keyword evidence="5" id="KW-0282">Flagellum</keyword>
<reference evidence="6" key="1">
    <citation type="submission" date="2016-09" db="EMBL/GenBank/DDBJ databases">
        <authorList>
            <person name="Varghese N."/>
            <person name="Submissions S."/>
        </authorList>
    </citation>
    <scope>NUCLEOTIDE SEQUENCE [LARGE SCALE GENOMIC DNA]</scope>
    <source>
        <strain evidence="6">S5</strain>
    </source>
</reference>
<dbReference type="NCBIfam" id="NF009793">
    <property type="entry name" value="PRK13285.1-1"/>
    <property type="match status" value="1"/>
</dbReference>
<comment type="similarity">
    <text evidence="4">Belongs to the FliW family.</text>
</comment>
<dbReference type="PANTHER" id="PTHR39190:SF1">
    <property type="entry name" value="FLAGELLAR ASSEMBLY FACTOR FLIW"/>
    <property type="match status" value="1"/>
</dbReference>
<dbReference type="STRING" id="1612202.SAMN05421734_10798"/>
<dbReference type="InterPro" id="IPR003775">
    <property type="entry name" value="Flagellar_assembly_factor_FliW"/>
</dbReference>
<dbReference type="PANTHER" id="PTHR39190">
    <property type="entry name" value="FLAGELLAR ASSEMBLY FACTOR FLIW"/>
    <property type="match status" value="1"/>
</dbReference>